<feature type="signal peptide" evidence="6">
    <location>
        <begin position="1"/>
        <end position="19"/>
    </location>
</feature>
<dbReference type="InterPro" id="IPR045087">
    <property type="entry name" value="Cu-oxidase_fam"/>
</dbReference>
<feature type="region of interest" description="Disordered" evidence="5">
    <location>
        <begin position="174"/>
        <end position="200"/>
    </location>
</feature>
<proteinExistence type="inferred from homology"/>
<dbReference type="PROSITE" id="PS00080">
    <property type="entry name" value="MULTICOPPER_OXIDASE2"/>
    <property type="match status" value="1"/>
</dbReference>
<feature type="chain" id="PRO_5016719120" description="L-ascorbate oxidase" evidence="6">
    <location>
        <begin position="20"/>
        <end position="614"/>
    </location>
</feature>
<accession>A0A367KC43</accession>
<dbReference type="SUPFAM" id="SSF49503">
    <property type="entry name" value="Cupredoxins"/>
    <property type="match status" value="3"/>
</dbReference>
<dbReference type="OrthoDB" id="2121828at2759"/>
<dbReference type="CDD" id="cd04205">
    <property type="entry name" value="CuRO_2_LCC_like"/>
    <property type="match status" value="1"/>
</dbReference>
<feature type="domain" description="Plastocyanin-like" evidence="7">
    <location>
        <begin position="207"/>
        <end position="359"/>
    </location>
</feature>
<keyword evidence="3" id="KW-0560">Oxidoreductase</keyword>
<comment type="caution">
    <text evidence="10">The sequence shown here is derived from an EMBL/GenBank/DDBJ whole genome shotgun (WGS) entry which is preliminary data.</text>
</comment>
<evidence type="ECO:0000313" key="11">
    <source>
        <dbReference type="Proteomes" id="UP000253551"/>
    </source>
</evidence>
<dbReference type="AlphaFoldDB" id="A0A367KC43"/>
<comment type="similarity">
    <text evidence="1">Belongs to the multicopper oxidase family.</text>
</comment>
<evidence type="ECO:0000256" key="1">
    <source>
        <dbReference type="ARBA" id="ARBA00010609"/>
    </source>
</evidence>
<dbReference type="InterPro" id="IPR008972">
    <property type="entry name" value="Cupredoxin"/>
</dbReference>
<evidence type="ECO:0000256" key="3">
    <source>
        <dbReference type="ARBA" id="ARBA00023002"/>
    </source>
</evidence>
<feature type="domain" description="Plastocyanin-like" evidence="9">
    <location>
        <begin position="37"/>
        <end position="156"/>
    </location>
</feature>
<dbReference type="InterPro" id="IPR001117">
    <property type="entry name" value="Cu-oxidase_2nd"/>
</dbReference>
<dbReference type="CDD" id="cd04206">
    <property type="entry name" value="CuRO_1_LCC_like"/>
    <property type="match status" value="1"/>
</dbReference>
<evidence type="ECO:0000259" key="7">
    <source>
        <dbReference type="Pfam" id="PF00394"/>
    </source>
</evidence>
<dbReference type="Pfam" id="PF07731">
    <property type="entry name" value="Cu-oxidase_2"/>
    <property type="match status" value="1"/>
</dbReference>
<feature type="domain" description="Plastocyanin-like" evidence="8">
    <location>
        <begin position="475"/>
        <end position="604"/>
    </location>
</feature>
<sequence>MLRLLSVVYLLLLFEITVAQTLYDETNQNIRFYEFNITQKSINPDCSNQTTPAFLINEQMPGPVVSATQGDIVRVLVRNQLEHGPNEVSIHFHGIRQYGSVHSDGVPYLTQKPIAPGETFLHEFRVINQAGTFFYHAHVGMQESTLFGPIIIYESEDADPENYMKKKRLSRLTFPKSSDDEDSDEDEDEDEEEDYRMSAGPYEYDEERTLILSEWWHRTHTELEEYLLGPNFKGIPEAETILINGMGLRDPNNIEESECRGYDVVPVKPNKTYRLRVIGATAFRTLGLAIANHNLTIIEVDGELTQPHTVNELEVASGQRFSVLLKTHHDIDDFGIQVVRRWSDDIQRATNGLAVLRYEPEVHQESNDRGVLHLKNPFVRVAPHHVPSFDGPDKELPNWLWPNIQPLHGVDPIVYKSPSRTIVLRATDKKQSDGRSRWYINEVSYSEEMSHEMPILEQLRLDRRPLPAIDNLKASSNGYDRNLGTYPIRHFEIVDFVFQSTHIPGEPCRSHPWHTHGHSHWEIANGMGEYSQKKHGHIRNVKTPIQKDITMVYPFIDPQLSIPQNNRRAVGCGWSKDNPGIWAIHCHNTAHMLMGMMTAIEEAPELISRTSRSR</sequence>
<dbReference type="Gene3D" id="2.60.40.420">
    <property type="entry name" value="Cupredoxins - blue copper proteins"/>
    <property type="match status" value="3"/>
</dbReference>
<organism evidence="10 11">
    <name type="scientific">Rhizopus stolonifer</name>
    <name type="common">Rhizopus nigricans</name>
    <dbReference type="NCBI Taxonomy" id="4846"/>
    <lineage>
        <taxon>Eukaryota</taxon>
        <taxon>Fungi</taxon>
        <taxon>Fungi incertae sedis</taxon>
        <taxon>Mucoromycota</taxon>
        <taxon>Mucoromycotina</taxon>
        <taxon>Mucoromycetes</taxon>
        <taxon>Mucorales</taxon>
        <taxon>Mucorineae</taxon>
        <taxon>Rhizopodaceae</taxon>
        <taxon>Rhizopus</taxon>
    </lineage>
</organism>
<keyword evidence="11" id="KW-1185">Reference proteome</keyword>
<dbReference type="Pfam" id="PF07732">
    <property type="entry name" value="Cu-oxidase_3"/>
    <property type="match status" value="1"/>
</dbReference>
<evidence type="ECO:0000256" key="2">
    <source>
        <dbReference type="ARBA" id="ARBA00022723"/>
    </source>
</evidence>
<reference evidence="10 11" key="1">
    <citation type="journal article" date="2018" name="G3 (Bethesda)">
        <title>Phylogenetic and Phylogenomic Definition of Rhizopus Species.</title>
        <authorList>
            <person name="Gryganskyi A.P."/>
            <person name="Golan J."/>
            <person name="Dolatabadi S."/>
            <person name="Mondo S."/>
            <person name="Robb S."/>
            <person name="Idnurm A."/>
            <person name="Muszewska A."/>
            <person name="Steczkiewicz K."/>
            <person name="Masonjones S."/>
            <person name="Liao H.L."/>
            <person name="Gajdeczka M.T."/>
            <person name="Anike F."/>
            <person name="Vuek A."/>
            <person name="Anishchenko I.M."/>
            <person name="Voigt K."/>
            <person name="de Hoog G.S."/>
            <person name="Smith M.E."/>
            <person name="Heitman J."/>
            <person name="Vilgalys R."/>
            <person name="Stajich J.E."/>
        </authorList>
    </citation>
    <scope>NUCLEOTIDE SEQUENCE [LARGE SCALE GENOMIC DNA]</scope>
    <source>
        <strain evidence="10 11">LSU 92-RS-03</strain>
    </source>
</reference>
<dbReference type="STRING" id="4846.A0A367KC43"/>
<dbReference type="GO" id="GO:0005507">
    <property type="term" value="F:copper ion binding"/>
    <property type="evidence" value="ECO:0007669"/>
    <property type="project" value="InterPro"/>
</dbReference>
<dbReference type="InterPro" id="IPR011707">
    <property type="entry name" value="Cu-oxidase-like_N"/>
</dbReference>
<dbReference type="InterPro" id="IPR002355">
    <property type="entry name" value="Cu_oxidase_Cu_BS"/>
</dbReference>
<evidence type="ECO:0000256" key="6">
    <source>
        <dbReference type="SAM" id="SignalP"/>
    </source>
</evidence>
<dbReference type="InterPro" id="IPR011706">
    <property type="entry name" value="Cu-oxidase_C"/>
</dbReference>
<feature type="compositionally biased region" description="Acidic residues" evidence="5">
    <location>
        <begin position="179"/>
        <end position="194"/>
    </location>
</feature>
<evidence type="ECO:0000313" key="10">
    <source>
        <dbReference type="EMBL" id="RCH99747.1"/>
    </source>
</evidence>
<keyword evidence="2" id="KW-0479">Metal-binding</keyword>
<name>A0A367KC43_RHIST</name>
<evidence type="ECO:0000259" key="8">
    <source>
        <dbReference type="Pfam" id="PF07731"/>
    </source>
</evidence>
<dbReference type="FunFam" id="2.60.40.420:FF:000045">
    <property type="entry name" value="Laccase 2"/>
    <property type="match status" value="1"/>
</dbReference>
<evidence type="ECO:0000256" key="4">
    <source>
        <dbReference type="ARBA" id="ARBA00023008"/>
    </source>
</evidence>
<keyword evidence="6" id="KW-0732">Signal</keyword>
<dbReference type="PROSITE" id="PS00079">
    <property type="entry name" value="MULTICOPPER_OXIDASE1"/>
    <property type="match status" value="1"/>
</dbReference>
<dbReference type="PANTHER" id="PTHR11709:SF394">
    <property type="entry name" value="FI03373P-RELATED"/>
    <property type="match status" value="1"/>
</dbReference>
<dbReference type="GO" id="GO:0016491">
    <property type="term" value="F:oxidoreductase activity"/>
    <property type="evidence" value="ECO:0007669"/>
    <property type="project" value="UniProtKB-KW"/>
</dbReference>
<dbReference type="EMBL" id="PJQM01001916">
    <property type="protein sequence ID" value="RCH99747.1"/>
    <property type="molecule type" value="Genomic_DNA"/>
</dbReference>
<protein>
    <recommendedName>
        <fullName evidence="12">L-ascorbate oxidase</fullName>
    </recommendedName>
</protein>
<evidence type="ECO:0008006" key="12">
    <source>
        <dbReference type="Google" id="ProtNLM"/>
    </source>
</evidence>
<keyword evidence="4" id="KW-0186">Copper</keyword>
<dbReference type="PANTHER" id="PTHR11709">
    <property type="entry name" value="MULTI-COPPER OXIDASE"/>
    <property type="match status" value="1"/>
</dbReference>
<evidence type="ECO:0000259" key="9">
    <source>
        <dbReference type="Pfam" id="PF07732"/>
    </source>
</evidence>
<dbReference type="Pfam" id="PF00394">
    <property type="entry name" value="Cu-oxidase"/>
    <property type="match status" value="1"/>
</dbReference>
<gene>
    <name evidence="10" type="ORF">CU098_004686</name>
</gene>
<dbReference type="Proteomes" id="UP000253551">
    <property type="component" value="Unassembled WGS sequence"/>
</dbReference>
<dbReference type="InterPro" id="IPR033138">
    <property type="entry name" value="Cu_oxidase_CS"/>
</dbReference>
<evidence type="ECO:0000256" key="5">
    <source>
        <dbReference type="SAM" id="MobiDB-lite"/>
    </source>
</evidence>